<dbReference type="EMBL" id="JXXZ01000008">
    <property type="protein sequence ID" value="KJY99269.1"/>
    <property type="molecule type" value="Genomic_DNA"/>
</dbReference>
<dbReference type="PATRIC" id="fig|151081.8.peg.1900"/>
<keyword evidence="17" id="KW-1185">Reference proteome</keyword>
<dbReference type="OrthoDB" id="7051185at2"/>
<dbReference type="InterPro" id="IPR039426">
    <property type="entry name" value="TonB-dep_rcpt-like"/>
</dbReference>
<evidence type="ECO:0000256" key="7">
    <source>
        <dbReference type="ARBA" id="ARBA00023065"/>
    </source>
</evidence>
<dbReference type="Pfam" id="PF07715">
    <property type="entry name" value="Plug"/>
    <property type="match status" value="1"/>
</dbReference>
<dbReference type="PROSITE" id="PS52016">
    <property type="entry name" value="TONB_DEPENDENT_REC_3"/>
    <property type="match status" value="1"/>
</dbReference>
<evidence type="ECO:0000256" key="8">
    <source>
        <dbReference type="ARBA" id="ARBA00023077"/>
    </source>
</evidence>
<dbReference type="SUPFAM" id="SSF56935">
    <property type="entry name" value="Porins"/>
    <property type="match status" value="1"/>
</dbReference>
<evidence type="ECO:0000256" key="5">
    <source>
        <dbReference type="ARBA" id="ARBA00022692"/>
    </source>
</evidence>
<feature type="signal peptide" evidence="13">
    <location>
        <begin position="1"/>
        <end position="28"/>
    </location>
</feature>
<comment type="caution">
    <text evidence="16">The sequence shown here is derived from an EMBL/GenBank/DDBJ whole genome shotgun (WGS) entry which is preliminary data.</text>
</comment>
<accession>A0A0F4PVW9</accession>
<evidence type="ECO:0000256" key="9">
    <source>
        <dbReference type="ARBA" id="ARBA00023136"/>
    </source>
</evidence>
<evidence type="ECO:0000256" key="3">
    <source>
        <dbReference type="ARBA" id="ARBA00022452"/>
    </source>
</evidence>
<keyword evidence="13" id="KW-0732">Signal</keyword>
<proteinExistence type="inferred from homology"/>
<dbReference type="RefSeq" id="WP_045979397.1">
    <property type="nucleotide sequence ID" value="NZ_JXXY01000007.1"/>
</dbReference>
<evidence type="ECO:0000256" key="12">
    <source>
        <dbReference type="RuleBase" id="RU003357"/>
    </source>
</evidence>
<keyword evidence="3 11" id="KW-1134">Transmembrane beta strand</keyword>
<dbReference type="GO" id="GO:0009279">
    <property type="term" value="C:cell outer membrane"/>
    <property type="evidence" value="ECO:0007669"/>
    <property type="project" value="UniProtKB-SubCell"/>
</dbReference>
<comment type="similarity">
    <text evidence="11 12">Belongs to the TonB-dependent receptor family.</text>
</comment>
<comment type="subcellular location">
    <subcellularLocation>
        <location evidence="1 11">Cell outer membrane</location>
        <topology evidence="1 11">Multi-pass membrane protein</topology>
    </subcellularLocation>
</comment>
<evidence type="ECO:0000313" key="17">
    <source>
        <dbReference type="Proteomes" id="UP000033664"/>
    </source>
</evidence>
<dbReference type="InterPro" id="IPR012910">
    <property type="entry name" value="Plug_dom"/>
</dbReference>
<keyword evidence="4" id="KW-0410">Iron transport</keyword>
<feature type="chain" id="PRO_5002474749" evidence="13">
    <location>
        <begin position="29"/>
        <end position="775"/>
    </location>
</feature>
<protein>
    <submittedName>
        <fullName evidence="16">Membrane protein</fullName>
    </submittedName>
</protein>
<evidence type="ECO:0000259" key="14">
    <source>
        <dbReference type="Pfam" id="PF00593"/>
    </source>
</evidence>
<sequence length="775" mass="85770">MKSSPALAPLASAITLALCAANSLTVHADVQDIEKIIVSGQKIDRGLQETPTSVAVITEQTVERENLNTFYDVLARTPNVSGTDGAGFNIRGIDAFNVTGGGSGGLASVYIDGAPVPYRMMQQGGFSTWDISQVEVLRGPQSTLQGRNALAGAVVMNTRDAEQEYSLKARLGMGEYGAQEAAIALGGGLIEDELAFRLSAEKRDSDGYNTNVATGEESDFDDNEFYRAKLRYTPTALPQFEAQLSFMHSENEKGIEWVATQSGNTAYPINDIFDDRYVYLDSPTFEFTDTDMYALNMQYDLTDFWRLTAITTYSNSKYGYEWDGDASMVGPQSTLTDRREDKTTSQELRLTYDGERLRGLIGLYYSDVDVNDISSGERGVTFEQLGVRTLLTAPPEFGGLGLPAVLAEQVLQLYRGADPLFISQSAHYVQGITTTALFADFTYELNNHWDVFAGLRYDREQQENGNTTDISISARTEQALPQPSDYAFDPMLAQLIGGINQQLYAMAADASGDEPVEDADFDAWLPKVGATYRFNDDVSSSFTVQRGYRSGGVGTNIAQSTPFTFDPEYTWNYELAMRSVWLDDALVLNANLFYLDWEDQQVDVYLSSNQYDREVRNVGASHVQGFETELSYSLNPSTRFYGGIGYSQTEFDDFVQLFNGVETNYSGREFAGAPQWTALMGVDYFSHQGWVANVNASYTGSSQRLSTPLEQGLDPRNDAHWLVNARVGYQWQHYGVYALVQNALDEQYVVLAPAGLGNQTLGAPRTFSVRFEAQF</sequence>
<dbReference type="InterPro" id="IPR000531">
    <property type="entry name" value="Beta-barrel_TonB"/>
</dbReference>
<dbReference type="PANTHER" id="PTHR32552:SF81">
    <property type="entry name" value="TONB-DEPENDENT OUTER MEMBRANE RECEPTOR"/>
    <property type="match status" value="1"/>
</dbReference>
<keyword evidence="6" id="KW-0408">Iron</keyword>
<keyword evidence="8 12" id="KW-0798">TonB box</keyword>
<dbReference type="CDD" id="cd01347">
    <property type="entry name" value="ligand_gated_channel"/>
    <property type="match status" value="1"/>
</dbReference>
<keyword evidence="10 11" id="KW-0998">Cell outer membrane</keyword>
<dbReference type="Pfam" id="PF00593">
    <property type="entry name" value="TonB_dep_Rec_b-barrel"/>
    <property type="match status" value="1"/>
</dbReference>
<dbReference type="InterPro" id="IPR036942">
    <property type="entry name" value="Beta-barrel_TonB_sf"/>
</dbReference>
<dbReference type="GeneID" id="58228884"/>
<keyword evidence="5 11" id="KW-0812">Transmembrane</keyword>
<reference evidence="16 17" key="1">
    <citation type="journal article" date="2015" name="BMC Genomics">
        <title>Genome mining reveals unlocked bioactive potential of marine Gram-negative bacteria.</title>
        <authorList>
            <person name="Machado H."/>
            <person name="Sonnenschein E.C."/>
            <person name="Melchiorsen J."/>
            <person name="Gram L."/>
        </authorList>
    </citation>
    <scope>NUCLEOTIDE SEQUENCE [LARGE SCALE GENOMIC DNA]</scope>
    <source>
        <strain evidence="16 17">S3137</strain>
    </source>
</reference>
<organism evidence="16 17">
    <name type="scientific">Pseudoalteromonas ruthenica</name>
    <dbReference type="NCBI Taxonomy" id="151081"/>
    <lineage>
        <taxon>Bacteria</taxon>
        <taxon>Pseudomonadati</taxon>
        <taxon>Pseudomonadota</taxon>
        <taxon>Gammaproteobacteria</taxon>
        <taxon>Alteromonadales</taxon>
        <taxon>Pseudoalteromonadaceae</taxon>
        <taxon>Pseudoalteromonas</taxon>
    </lineage>
</organism>
<keyword evidence="2 11" id="KW-0813">Transport</keyword>
<evidence type="ECO:0000259" key="15">
    <source>
        <dbReference type="Pfam" id="PF07715"/>
    </source>
</evidence>
<dbReference type="GO" id="GO:0006826">
    <property type="term" value="P:iron ion transport"/>
    <property type="evidence" value="ECO:0007669"/>
    <property type="project" value="UniProtKB-KW"/>
</dbReference>
<feature type="domain" description="TonB-dependent receptor-like beta-barrel" evidence="14">
    <location>
        <begin position="268"/>
        <end position="742"/>
    </location>
</feature>
<gene>
    <name evidence="16" type="ORF">TW72_10310</name>
</gene>
<dbReference type="eggNOG" id="COG4773">
    <property type="taxonomic scope" value="Bacteria"/>
</dbReference>
<evidence type="ECO:0000256" key="4">
    <source>
        <dbReference type="ARBA" id="ARBA00022496"/>
    </source>
</evidence>
<evidence type="ECO:0000256" key="1">
    <source>
        <dbReference type="ARBA" id="ARBA00004571"/>
    </source>
</evidence>
<name>A0A0F4PVW9_9GAMM</name>
<evidence type="ECO:0000313" key="16">
    <source>
        <dbReference type="EMBL" id="KJY99269.1"/>
    </source>
</evidence>
<evidence type="ECO:0000256" key="13">
    <source>
        <dbReference type="SAM" id="SignalP"/>
    </source>
</evidence>
<keyword evidence="7" id="KW-0406">Ion transport</keyword>
<evidence type="ECO:0000256" key="11">
    <source>
        <dbReference type="PROSITE-ProRule" id="PRU01360"/>
    </source>
</evidence>
<keyword evidence="9 11" id="KW-0472">Membrane</keyword>
<evidence type="ECO:0000256" key="2">
    <source>
        <dbReference type="ARBA" id="ARBA00022448"/>
    </source>
</evidence>
<dbReference type="Proteomes" id="UP000033664">
    <property type="component" value="Unassembled WGS sequence"/>
</dbReference>
<dbReference type="PANTHER" id="PTHR32552">
    <property type="entry name" value="FERRICHROME IRON RECEPTOR-RELATED"/>
    <property type="match status" value="1"/>
</dbReference>
<feature type="domain" description="TonB-dependent receptor plug" evidence="15">
    <location>
        <begin position="47"/>
        <end position="153"/>
    </location>
</feature>
<evidence type="ECO:0000256" key="10">
    <source>
        <dbReference type="ARBA" id="ARBA00023237"/>
    </source>
</evidence>
<dbReference type="Gene3D" id="2.40.170.20">
    <property type="entry name" value="TonB-dependent receptor, beta-barrel domain"/>
    <property type="match status" value="1"/>
</dbReference>
<dbReference type="AlphaFoldDB" id="A0A0F4PVW9"/>
<evidence type="ECO:0000256" key="6">
    <source>
        <dbReference type="ARBA" id="ARBA00023004"/>
    </source>
</evidence>